<evidence type="ECO:0000313" key="5">
    <source>
        <dbReference type="Proteomes" id="UP000215509"/>
    </source>
</evidence>
<protein>
    <submittedName>
        <fullName evidence="4">Alkaline phosphatase</fullName>
    </submittedName>
</protein>
<comment type="similarity">
    <text evidence="1">Belongs to the DedA family.</text>
</comment>
<accession>A0A229UJ80</accession>
<dbReference type="PANTHER" id="PTHR42709:SF9">
    <property type="entry name" value="ALKALINE PHOSPHATASE LIKE PROTEIN"/>
    <property type="match status" value="1"/>
</dbReference>
<feature type="transmembrane region" description="Helical" evidence="2">
    <location>
        <begin position="177"/>
        <end position="194"/>
    </location>
</feature>
<organism evidence="4 5">
    <name type="scientific">Paenibacillus rigui</name>
    <dbReference type="NCBI Taxonomy" id="554312"/>
    <lineage>
        <taxon>Bacteria</taxon>
        <taxon>Bacillati</taxon>
        <taxon>Bacillota</taxon>
        <taxon>Bacilli</taxon>
        <taxon>Bacillales</taxon>
        <taxon>Paenibacillaceae</taxon>
        <taxon>Paenibacillus</taxon>
    </lineage>
</organism>
<dbReference type="EMBL" id="NMQW01000053">
    <property type="protein sequence ID" value="OXM82959.1"/>
    <property type="molecule type" value="Genomic_DNA"/>
</dbReference>
<feature type="transmembrane region" description="Helical" evidence="2">
    <location>
        <begin position="138"/>
        <end position="157"/>
    </location>
</feature>
<comment type="caution">
    <text evidence="4">The sequence shown here is derived from an EMBL/GenBank/DDBJ whole genome shotgun (WGS) entry which is preliminary data.</text>
</comment>
<dbReference type="Proteomes" id="UP000215509">
    <property type="component" value="Unassembled WGS sequence"/>
</dbReference>
<dbReference type="RefSeq" id="WP_094018262.1">
    <property type="nucleotide sequence ID" value="NZ_NMQW01000053.1"/>
</dbReference>
<feature type="domain" description="VTT" evidence="3">
    <location>
        <begin position="31"/>
        <end position="156"/>
    </location>
</feature>
<evidence type="ECO:0000256" key="1">
    <source>
        <dbReference type="ARBA" id="ARBA00010792"/>
    </source>
</evidence>
<keyword evidence="2" id="KW-0472">Membrane</keyword>
<dbReference type="InterPro" id="IPR032816">
    <property type="entry name" value="VTT_dom"/>
</dbReference>
<keyword evidence="2" id="KW-1133">Transmembrane helix</keyword>
<sequence length="202" mass="22676">MSYDALLSLIGQYGYAALFFMLWLGIVGMPIPDEVIVMTGGAATASGLLLWLPAFLLTYLGVISGLSLGYVLGRFIGTPILNKLRKKKNMDKYLRTSERLIDKYGSFALVISYFFPVVRHVVPYIVGFNQMTFRRYAMISYTTGLVWTLLFFTIGQFAGGHVDDAMLMVHHYGLRLLWIPCSALAAFVLVKYAYKLKRRGSA</sequence>
<dbReference type="AlphaFoldDB" id="A0A229UJ80"/>
<evidence type="ECO:0000313" key="4">
    <source>
        <dbReference type="EMBL" id="OXM82959.1"/>
    </source>
</evidence>
<dbReference type="PANTHER" id="PTHR42709">
    <property type="entry name" value="ALKALINE PHOSPHATASE LIKE PROTEIN"/>
    <property type="match status" value="1"/>
</dbReference>
<reference evidence="4 5" key="1">
    <citation type="submission" date="2017-07" db="EMBL/GenBank/DDBJ databases">
        <title>Genome sequencing and assembly of Paenibacillus rigui.</title>
        <authorList>
            <person name="Mayilraj S."/>
        </authorList>
    </citation>
    <scope>NUCLEOTIDE SEQUENCE [LARGE SCALE GENOMIC DNA]</scope>
    <source>
        <strain evidence="4 5">JCM 16352</strain>
    </source>
</reference>
<dbReference type="InterPro" id="IPR051311">
    <property type="entry name" value="DedA_domain"/>
</dbReference>
<proteinExistence type="inferred from homology"/>
<dbReference type="GO" id="GO:0005886">
    <property type="term" value="C:plasma membrane"/>
    <property type="evidence" value="ECO:0007669"/>
    <property type="project" value="TreeGrafter"/>
</dbReference>
<feature type="transmembrane region" description="Helical" evidence="2">
    <location>
        <begin position="104"/>
        <end position="126"/>
    </location>
</feature>
<dbReference type="Pfam" id="PF09335">
    <property type="entry name" value="VTT_dom"/>
    <property type="match status" value="1"/>
</dbReference>
<evidence type="ECO:0000256" key="2">
    <source>
        <dbReference type="SAM" id="Phobius"/>
    </source>
</evidence>
<evidence type="ECO:0000259" key="3">
    <source>
        <dbReference type="Pfam" id="PF09335"/>
    </source>
</evidence>
<dbReference type="OrthoDB" id="9782291at2"/>
<gene>
    <name evidence="4" type="ORF">CF651_28550</name>
</gene>
<feature type="transmembrane region" description="Helical" evidence="2">
    <location>
        <begin position="48"/>
        <end position="72"/>
    </location>
</feature>
<name>A0A229UJ80_9BACL</name>
<feature type="transmembrane region" description="Helical" evidence="2">
    <location>
        <begin position="6"/>
        <end position="27"/>
    </location>
</feature>
<keyword evidence="2" id="KW-0812">Transmembrane</keyword>
<keyword evidence="5" id="KW-1185">Reference proteome</keyword>